<proteinExistence type="predicted"/>
<reference evidence="1" key="1">
    <citation type="thesis" date="2020" institute="ProQuest LLC" country="789 East Eisenhower Parkway, Ann Arbor, MI, USA">
        <title>Comparative Genomics and Chromosome Evolution.</title>
        <authorList>
            <person name="Mudd A.B."/>
        </authorList>
    </citation>
    <scope>NUCLEOTIDE SEQUENCE</scope>
    <source>
        <strain evidence="1">HN-11 Male</strain>
        <tissue evidence="1">Kidney and liver</tissue>
    </source>
</reference>
<gene>
    <name evidence="1" type="ORF">GDO78_016900</name>
</gene>
<dbReference type="Proteomes" id="UP000770717">
    <property type="component" value="Unassembled WGS sequence"/>
</dbReference>
<protein>
    <submittedName>
        <fullName evidence="1">Uncharacterized protein</fullName>
    </submittedName>
</protein>
<accession>A0A8J6JRZ9</accession>
<evidence type="ECO:0000313" key="1">
    <source>
        <dbReference type="EMBL" id="KAG9470733.1"/>
    </source>
</evidence>
<dbReference type="AlphaFoldDB" id="A0A8J6JRZ9"/>
<sequence length="84" mass="9919">MCSGESHYVRSVLKDRFCLGNKPESKKYPLNRLEVSNYMQRKDMFITKKKVLFTVRVEYPRVAETRQYRICILVTLRGQAESLA</sequence>
<evidence type="ECO:0000313" key="2">
    <source>
        <dbReference type="Proteomes" id="UP000770717"/>
    </source>
</evidence>
<dbReference type="EMBL" id="WNTK01000230">
    <property type="protein sequence ID" value="KAG9470733.1"/>
    <property type="molecule type" value="Genomic_DNA"/>
</dbReference>
<name>A0A8J6JRZ9_ELECQ</name>
<comment type="caution">
    <text evidence="1">The sequence shown here is derived from an EMBL/GenBank/DDBJ whole genome shotgun (WGS) entry which is preliminary data.</text>
</comment>
<keyword evidence="2" id="KW-1185">Reference proteome</keyword>
<organism evidence="1 2">
    <name type="scientific">Eleutherodactylus coqui</name>
    <name type="common">Puerto Rican coqui</name>
    <dbReference type="NCBI Taxonomy" id="57060"/>
    <lineage>
        <taxon>Eukaryota</taxon>
        <taxon>Metazoa</taxon>
        <taxon>Chordata</taxon>
        <taxon>Craniata</taxon>
        <taxon>Vertebrata</taxon>
        <taxon>Euteleostomi</taxon>
        <taxon>Amphibia</taxon>
        <taxon>Batrachia</taxon>
        <taxon>Anura</taxon>
        <taxon>Neobatrachia</taxon>
        <taxon>Hyloidea</taxon>
        <taxon>Eleutherodactylidae</taxon>
        <taxon>Eleutherodactylinae</taxon>
        <taxon>Eleutherodactylus</taxon>
        <taxon>Eleutherodactylus</taxon>
    </lineage>
</organism>